<evidence type="ECO:0000313" key="9">
    <source>
        <dbReference type="Proteomes" id="UP000702544"/>
    </source>
</evidence>
<dbReference type="SMART" id="SM00448">
    <property type="entry name" value="REC"/>
    <property type="match status" value="1"/>
</dbReference>
<dbReference type="InterPro" id="IPR011006">
    <property type="entry name" value="CheY-like_superfamily"/>
</dbReference>
<dbReference type="InterPro" id="IPR043128">
    <property type="entry name" value="Rev_trsase/Diguanyl_cyclase"/>
</dbReference>
<dbReference type="Proteomes" id="UP000702544">
    <property type="component" value="Unassembled WGS sequence"/>
</dbReference>
<feature type="domain" description="Response regulatory" evidence="6">
    <location>
        <begin position="6"/>
        <end position="122"/>
    </location>
</feature>
<dbReference type="InterPro" id="IPR029016">
    <property type="entry name" value="GAF-like_dom_sf"/>
</dbReference>
<evidence type="ECO:0000313" key="8">
    <source>
        <dbReference type="EMBL" id="NIR76481.1"/>
    </source>
</evidence>
<accession>A0AAE4ZD06</accession>
<dbReference type="EC" id="2.7.7.65" evidence="1"/>
<dbReference type="SMART" id="SM00065">
    <property type="entry name" value="GAF"/>
    <property type="match status" value="1"/>
</dbReference>
<dbReference type="SUPFAM" id="SSF55073">
    <property type="entry name" value="Nucleotide cyclase"/>
    <property type="match status" value="1"/>
</dbReference>
<dbReference type="Gene3D" id="3.30.450.40">
    <property type="match status" value="1"/>
</dbReference>
<evidence type="ECO:0000256" key="4">
    <source>
        <dbReference type="ARBA" id="ARBA00034247"/>
    </source>
</evidence>
<dbReference type="Pfam" id="PF00990">
    <property type="entry name" value="GGDEF"/>
    <property type="match status" value="1"/>
</dbReference>
<evidence type="ECO:0000259" key="6">
    <source>
        <dbReference type="PROSITE" id="PS50110"/>
    </source>
</evidence>
<dbReference type="Pfam" id="PF00072">
    <property type="entry name" value="Response_reg"/>
    <property type="match status" value="1"/>
</dbReference>
<dbReference type="InterPro" id="IPR001789">
    <property type="entry name" value="Sig_transdc_resp-reg_receiver"/>
</dbReference>
<dbReference type="InterPro" id="IPR003018">
    <property type="entry name" value="GAF"/>
</dbReference>
<dbReference type="CDD" id="cd01949">
    <property type="entry name" value="GGDEF"/>
    <property type="match status" value="1"/>
</dbReference>
<dbReference type="Pfam" id="PF13185">
    <property type="entry name" value="GAF_2"/>
    <property type="match status" value="1"/>
</dbReference>
<dbReference type="PANTHER" id="PTHR45138">
    <property type="entry name" value="REGULATORY COMPONENTS OF SENSORY TRANSDUCTION SYSTEM"/>
    <property type="match status" value="1"/>
</dbReference>
<dbReference type="GO" id="GO:0000160">
    <property type="term" value="P:phosphorelay signal transduction system"/>
    <property type="evidence" value="ECO:0007669"/>
    <property type="project" value="InterPro"/>
</dbReference>
<feature type="domain" description="GGDEF" evidence="7">
    <location>
        <begin position="345"/>
        <end position="479"/>
    </location>
</feature>
<evidence type="ECO:0000256" key="2">
    <source>
        <dbReference type="ARBA" id="ARBA00022679"/>
    </source>
</evidence>
<dbReference type="PANTHER" id="PTHR45138:SF9">
    <property type="entry name" value="DIGUANYLATE CYCLASE DGCM-RELATED"/>
    <property type="match status" value="1"/>
</dbReference>
<dbReference type="InterPro" id="IPR050469">
    <property type="entry name" value="Diguanylate_Cyclase"/>
</dbReference>
<evidence type="ECO:0000256" key="5">
    <source>
        <dbReference type="PROSITE-ProRule" id="PRU00169"/>
    </source>
</evidence>
<evidence type="ECO:0000256" key="1">
    <source>
        <dbReference type="ARBA" id="ARBA00012528"/>
    </source>
</evidence>
<dbReference type="PROSITE" id="PS50110">
    <property type="entry name" value="RESPONSE_REGULATORY"/>
    <property type="match status" value="1"/>
</dbReference>
<dbReference type="GO" id="GO:1902201">
    <property type="term" value="P:negative regulation of bacterial-type flagellum-dependent cell motility"/>
    <property type="evidence" value="ECO:0007669"/>
    <property type="project" value="TreeGrafter"/>
</dbReference>
<evidence type="ECO:0000259" key="7">
    <source>
        <dbReference type="PROSITE" id="PS50887"/>
    </source>
</evidence>
<dbReference type="SUPFAM" id="SSF55781">
    <property type="entry name" value="GAF domain-like"/>
    <property type="match status" value="1"/>
</dbReference>
<dbReference type="InterPro" id="IPR029787">
    <property type="entry name" value="Nucleotide_cyclase"/>
</dbReference>
<dbReference type="Gene3D" id="3.40.50.2300">
    <property type="match status" value="1"/>
</dbReference>
<dbReference type="FunFam" id="3.30.70.270:FF:000001">
    <property type="entry name" value="Diguanylate cyclase domain protein"/>
    <property type="match status" value="1"/>
</dbReference>
<comment type="catalytic activity">
    <reaction evidence="4">
        <text>2 GTP = 3',3'-c-di-GMP + 2 diphosphate</text>
        <dbReference type="Rhea" id="RHEA:24898"/>
        <dbReference type="ChEBI" id="CHEBI:33019"/>
        <dbReference type="ChEBI" id="CHEBI:37565"/>
        <dbReference type="ChEBI" id="CHEBI:58805"/>
        <dbReference type="EC" id="2.7.7.65"/>
    </reaction>
</comment>
<dbReference type="SMART" id="SM00267">
    <property type="entry name" value="GGDEF"/>
    <property type="match status" value="1"/>
</dbReference>
<dbReference type="GO" id="GO:0052621">
    <property type="term" value="F:diguanylate cyclase activity"/>
    <property type="evidence" value="ECO:0007669"/>
    <property type="project" value="UniProtKB-EC"/>
</dbReference>
<dbReference type="GO" id="GO:0005886">
    <property type="term" value="C:plasma membrane"/>
    <property type="evidence" value="ECO:0007669"/>
    <property type="project" value="TreeGrafter"/>
</dbReference>
<dbReference type="InterPro" id="IPR000160">
    <property type="entry name" value="GGDEF_dom"/>
</dbReference>
<evidence type="ECO:0000256" key="3">
    <source>
        <dbReference type="ARBA" id="ARBA00022777"/>
    </source>
</evidence>
<dbReference type="NCBIfam" id="TIGR00254">
    <property type="entry name" value="GGDEF"/>
    <property type="match status" value="1"/>
</dbReference>
<keyword evidence="2" id="KW-0808">Transferase</keyword>
<sequence>MSDKGFILLGRDGPEALAGLEEALAEDGYAVRSVRDGNTLLSYVASQHPDLVLIDESIAEMAPLEIVKHVRHRVGSRDVPILLVSSQTQGDDAATAIRAGVTDYIRKPFQLHELIARIWSHLERGRLIRHARREADTNGIVLEVVRDVTASLSSEEIFDILVRRVSRLFNIRRCSMILIEDDLEHGTVVAAHDDPSISALAIDLGRYPEIRQAVETGAPVLVKNLRGSALFEQIRPLWETEKIEVDVQSIVAIPFTFDQSRAGVFFLRSSPDEPQLDEESVRLMSAIAQGAVRALNRAAMFENVLSHQEQLEILAKTDELTGCLSRRYLMERLENELERAARYKRLLGLVIFDIDDFKRLNDTHGHTTGDAALRSIGEVLRRSLRTADFVGRYGGDEFLLVLPETSPHGTHQLAERIRNGVSRRDFDLRGGSLRLTVSGGVAGFPETGVVTPEDLIDRADQALYRAKAAGRNKVLAYSADLDKVSASD</sequence>
<organism evidence="8 9">
    <name type="scientific">Candidatus Kutchimonas denitrificans</name>
    <dbReference type="NCBI Taxonomy" id="3056748"/>
    <lineage>
        <taxon>Bacteria</taxon>
        <taxon>Pseudomonadati</taxon>
        <taxon>Gemmatimonadota</taxon>
        <taxon>Gemmatimonadia</taxon>
        <taxon>Candidatus Palauibacterales</taxon>
        <taxon>Candidatus Palauibacteraceae</taxon>
        <taxon>Candidatus Kutchimonas</taxon>
    </lineage>
</organism>
<dbReference type="GO" id="GO:0016301">
    <property type="term" value="F:kinase activity"/>
    <property type="evidence" value="ECO:0007669"/>
    <property type="project" value="UniProtKB-KW"/>
</dbReference>
<dbReference type="PROSITE" id="PS50887">
    <property type="entry name" value="GGDEF"/>
    <property type="match status" value="1"/>
</dbReference>
<dbReference type="SUPFAM" id="SSF52172">
    <property type="entry name" value="CheY-like"/>
    <property type="match status" value="1"/>
</dbReference>
<keyword evidence="5" id="KW-0597">Phosphoprotein</keyword>
<feature type="modified residue" description="4-aspartylphosphate" evidence="5">
    <location>
        <position position="55"/>
    </location>
</feature>
<proteinExistence type="predicted"/>
<protein>
    <recommendedName>
        <fullName evidence="1">diguanylate cyclase</fullName>
        <ecNumber evidence="1">2.7.7.65</ecNumber>
    </recommendedName>
</protein>
<name>A0AAE4ZD06_9BACT</name>
<dbReference type="GO" id="GO:0043709">
    <property type="term" value="P:cell adhesion involved in single-species biofilm formation"/>
    <property type="evidence" value="ECO:0007669"/>
    <property type="project" value="TreeGrafter"/>
</dbReference>
<dbReference type="Gene3D" id="3.30.70.270">
    <property type="match status" value="1"/>
</dbReference>
<reference evidence="8 9" key="1">
    <citation type="submission" date="2020-01" db="EMBL/GenBank/DDBJ databases">
        <title>Genomes assembled from Gulf of Kutch pelagic sediment metagenomes.</title>
        <authorList>
            <person name="Chandrashekar M."/>
            <person name="Mahajan M.S."/>
            <person name="Dave K.J."/>
            <person name="Vatsa P."/>
            <person name="Nathani N.M."/>
        </authorList>
    </citation>
    <scope>NUCLEOTIDE SEQUENCE [LARGE SCALE GENOMIC DNA]</scope>
    <source>
        <strain evidence="8">KS3-K002</strain>
    </source>
</reference>
<gene>
    <name evidence="8" type="ORF">GWO12_15470</name>
</gene>
<dbReference type="EMBL" id="JAACAK010000130">
    <property type="protein sequence ID" value="NIR76481.1"/>
    <property type="molecule type" value="Genomic_DNA"/>
</dbReference>
<comment type="caution">
    <text evidence="8">The sequence shown here is derived from an EMBL/GenBank/DDBJ whole genome shotgun (WGS) entry which is preliminary data.</text>
</comment>
<keyword evidence="3" id="KW-0418">Kinase</keyword>
<dbReference type="AlphaFoldDB" id="A0AAE4ZD06"/>